<evidence type="ECO:0000313" key="3">
    <source>
        <dbReference type="Proteomes" id="UP000316096"/>
    </source>
</evidence>
<dbReference type="AlphaFoldDB" id="A0A543CI06"/>
<protein>
    <submittedName>
        <fullName evidence="2">Polyketide cyclase/dehydrase/lipid transport protein</fullName>
    </submittedName>
</protein>
<dbReference type="OrthoDB" id="3695445at2"/>
<proteinExistence type="predicted"/>
<dbReference type="Gene3D" id="3.30.530.20">
    <property type="match status" value="1"/>
</dbReference>
<accession>A0A543CI06</accession>
<keyword evidence="3" id="KW-1185">Reference proteome</keyword>
<name>A0A543CI06_9ACTN</name>
<comment type="caution">
    <text evidence="2">The sequence shown here is derived from an EMBL/GenBank/DDBJ whole genome shotgun (WGS) entry which is preliminary data.</text>
</comment>
<dbReference type="Proteomes" id="UP000316096">
    <property type="component" value="Unassembled WGS sequence"/>
</dbReference>
<feature type="domain" description="Coenzyme Q-binding protein COQ10 START" evidence="1">
    <location>
        <begin position="10"/>
        <end position="130"/>
    </location>
</feature>
<dbReference type="Pfam" id="PF03364">
    <property type="entry name" value="Polyketide_cyc"/>
    <property type="match status" value="1"/>
</dbReference>
<gene>
    <name evidence="2" type="ORF">FB559_2294</name>
</gene>
<evidence type="ECO:0000313" key="2">
    <source>
        <dbReference type="EMBL" id="TQL96742.1"/>
    </source>
</evidence>
<dbReference type="InterPro" id="IPR005031">
    <property type="entry name" value="COQ10_START"/>
</dbReference>
<dbReference type="CDD" id="cd07817">
    <property type="entry name" value="SRPBCC_8"/>
    <property type="match status" value="1"/>
</dbReference>
<dbReference type="SUPFAM" id="SSF55961">
    <property type="entry name" value="Bet v1-like"/>
    <property type="match status" value="1"/>
</dbReference>
<dbReference type="PANTHER" id="PTHR33824">
    <property type="entry name" value="POLYKETIDE CYCLASE/DEHYDRASE AND LIPID TRANSPORT SUPERFAMILY PROTEIN"/>
    <property type="match status" value="1"/>
</dbReference>
<dbReference type="PANTHER" id="PTHR33824:SF7">
    <property type="entry name" value="POLYKETIDE CYCLASE_DEHYDRASE AND LIPID TRANSPORT SUPERFAMILY PROTEIN"/>
    <property type="match status" value="1"/>
</dbReference>
<dbReference type="EMBL" id="VFOZ01000001">
    <property type="protein sequence ID" value="TQL96742.1"/>
    <property type="molecule type" value="Genomic_DNA"/>
</dbReference>
<organism evidence="2 3">
    <name type="scientific">Actinoallomurus bryophytorum</name>
    <dbReference type="NCBI Taxonomy" id="1490222"/>
    <lineage>
        <taxon>Bacteria</taxon>
        <taxon>Bacillati</taxon>
        <taxon>Actinomycetota</taxon>
        <taxon>Actinomycetes</taxon>
        <taxon>Streptosporangiales</taxon>
        <taxon>Thermomonosporaceae</taxon>
        <taxon>Actinoallomurus</taxon>
    </lineage>
</organism>
<evidence type="ECO:0000259" key="1">
    <source>
        <dbReference type="Pfam" id="PF03364"/>
    </source>
</evidence>
<dbReference type="RefSeq" id="WP_141955564.1">
    <property type="nucleotide sequence ID" value="NZ_VFOZ01000001.1"/>
</dbReference>
<dbReference type="InterPro" id="IPR047137">
    <property type="entry name" value="ORF3"/>
</dbReference>
<dbReference type="InterPro" id="IPR023393">
    <property type="entry name" value="START-like_dom_sf"/>
</dbReference>
<reference evidence="2 3" key="1">
    <citation type="submission" date="2019-06" db="EMBL/GenBank/DDBJ databases">
        <title>Sequencing the genomes of 1000 actinobacteria strains.</title>
        <authorList>
            <person name="Klenk H.-P."/>
        </authorList>
    </citation>
    <scope>NUCLEOTIDE SEQUENCE [LARGE SCALE GENOMIC DNA]</scope>
    <source>
        <strain evidence="2 3">DSM 102200</strain>
    </source>
</reference>
<sequence>MSSVTESVDVNVPIHTAYNQWTQFAEFPEFMEGVEEVSQVTETMTHWRVKVAGVTREFDARITEQIPDERVAWHSTEGPDHAGVVTFHRTGEDTTRVTTQMDVDPEGFVENVADKSGLLKRQAKTNLKRFKEFIERRGRETGEWRGNVDRPNP</sequence>